<reference evidence="4" key="1">
    <citation type="journal article" date="2019" name="Int. J. Syst. Evol. Microbiol.">
        <title>The Global Catalogue of Microorganisms (GCM) 10K type strain sequencing project: providing services to taxonomists for standard genome sequencing and annotation.</title>
        <authorList>
            <consortium name="The Broad Institute Genomics Platform"/>
            <consortium name="The Broad Institute Genome Sequencing Center for Infectious Disease"/>
            <person name="Wu L."/>
            <person name="Ma J."/>
        </authorList>
    </citation>
    <scope>NUCLEOTIDE SEQUENCE [LARGE SCALE GENOMIC DNA]</scope>
    <source>
        <strain evidence="4">CGMCC 1.18575</strain>
    </source>
</reference>
<evidence type="ECO:0008006" key="5">
    <source>
        <dbReference type="Google" id="ProtNLM"/>
    </source>
</evidence>
<feature type="region of interest" description="Disordered" evidence="1">
    <location>
        <begin position="1"/>
        <end position="20"/>
    </location>
</feature>
<keyword evidence="2" id="KW-1133">Transmembrane helix</keyword>
<name>A0ABW0I1J7_9BACL</name>
<feature type="compositionally biased region" description="Basic and acidic residues" evidence="1">
    <location>
        <begin position="1"/>
        <end position="18"/>
    </location>
</feature>
<evidence type="ECO:0000256" key="2">
    <source>
        <dbReference type="SAM" id="Phobius"/>
    </source>
</evidence>
<evidence type="ECO:0000313" key="3">
    <source>
        <dbReference type="EMBL" id="MFC5405157.1"/>
    </source>
</evidence>
<keyword evidence="2" id="KW-0812">Transmembrane</keyword>
<evidence type="ECO:0000256" key="1">
    <source>
        <dbReference type="SAM" id="MobiDB-lite"/>
    </source>
</evidence>
<dbReference type="EMBL" id="JBHSMI010000029">
    <property type="protein sequence ID" value="MFC5405157.1"/>
    <property type="molecule type" value="Genomic_DNA"/>
</dbReference>
<evidence type="ECO:0000313" key="4">
    <source>
        <dbReference type="Proteomes" id="UP001596113"/>
    </source>
</evidence>
<comment type="caution">
    <text evidence="3">The sequence shown here is derived from an EMBL/GenBank/DDBJ whole genome shotgun (WGS) entry which is preliminary data.</text>
</comment>
<proteinExistence type="predicted"/>
<sequence length="311" mass="34422">MQENRKRDKERHVGEKSKSSSKRRARVLWVPLAAACCVLLLIWLWPSQKAEAPDDNLPSASVPRSSEETGINAPDLAATPSLHDMIALGSGEKAVSPDVYPIEVNRIVGAKIAKSSVHVQKKRDTGVFGTIDLYFKKDDNDRLFAGLETGSTDLYEFGAVGEAAYLNEISITKSDWRGRAGLRISGACGASCVMNSWIHFEPGMPGVPISDFRLNAHVQEVDLDGDGSTEIVAAESYIAGHTLLFRQAENDVLFYDLTALISKKIPNTYIYYEGQQNIFKVVNGSLTYEYRYLQKDGVTLERVYPEARTVQ</sequence>
<keyword evidence="4" id="KW-1185">Reference proteome</keyword>
<dbReference type="Proteomes" id="UP001596113">
    <property type="component" value="Unassembled WGS sequence"/>
</dbReference>
<dbReference type="RefSeq" id="WP_378136166.1">
    <property type="nucleotide sequence ID" value="NZ_JBHSMI010000029.1"/>
</dbReference>
<feature type="transmembrane region" description="Helical" evidence="2">
    <location>
        <begin position="27"/>
        <end position="45"/>
    </location>
</feature>
<feature type="region of interest" description="Disordered" evidence="1">
    <location>
        <begin position="53"/>
        <end position="74"/>
    </location>
</feature>
<protein>
    <recommendedName>
        <fullName evidence="5">VCBS repeat-containing protein</fullName>
    </recommendedName>
</protein>
<accession>A0ABW0I1J7</accession>
<keyword evidence="2" id="KW-0472">Membrane</keyword>
<organism evidence="3 4">
    <name type="scientific">Cohnella soli</name>
    <dbReference type="NCBI Taxonomy" id="425005"/>
    <lineage>
        <taxon>Bacteria</taxon>
        <taxon>Bacillati</taxon>
        <taxon>Bacillota</taxon>
        <taxon>Bacilli</taxon>
        <taxon>Bacillales</taxon>
        <taxon>Paenibacillaceae</taxon>
        <taxon>Cohnella</taxon>
    </lineage>
</organism>
<gene>
    <name evidence="3" type="ORF">ACFPOF_20655</name>
</gene>